<dbReference type="EMBL" id="BOOW01000008">
    <property type="protein sequence ID" value="GII91143.1"/>
    <property type="molecule type" value="Genomic_DNA"/>
</dbReference>
<reference evidence="2" key="1">
    <citation type="submission" date="2021-01" db="EMBL/GenBank/DDBJ databases">
        <title>Whole genome shotgun sequence of Sinosporangium siamense NBRC 109515.</title>
        <authorList>
            <person name="Komaki H."/>
            <person name="Tamura T."/>
        </authorList>
    </citation>
    <scope>NUCLEOTIDE SEQUENCE</scope>
    <source>
        <strain evidence="2">NBRC 109515</strain>
    </source>
</reference>
<name>A0A919V535_9ACTN</name>
<dbReference type="RefSeq" id="WP_204022227.1">
    <property type="nucleotide sequence ID" value="NZ_BOOW01000008.1"/>
</dbReference>
<accession>A0A919V535</accession>
<evidence type="ECO:0000313" key="3">
    <source>
        <dbReference type="Proteomes" id="UP000606172"/>
    </source>
</evidence>
<keyword evidence="3" id="KW-1185">Reference proteome</keyword>
<gene>
    <name evidence="2" type="ORF">Ssi02_13740</name>
</gene>
<feature type="region of interest" description="Disordered" evidence="1">
    <location>
        <begin position="636"/>
        <end position="662"/>
    </location>
</feature>
<protein>
    <submittedName>
        <fullName evidence="2">Uncharacterized protein</fullName>
    </submittedName>
</protein>
<dbReference type="AlphaFoldDB" id="A0A919V535"/>
<comment type="caution">
    <text evidence="2">The sequence shown here is derived from an EMBL/GenBank/DDBJ whole genome shotgun (WGS) entry which is preliminary data.</text>
</comment>
<proteinExistence type="predicted"/>
<evidence type="ECO:0000256" key="1">
    <source>
        <dbReference type="SAM" id="MobiDB-lite"/>
    </source>
</evidence>
<organism evidence="2 3">
    <name type="scientific">Sinosporangium siamense</name>
    <dbReference type="NCBI Taxonomy" id="1367973"/>
    <lineage>
        <taxon>Bacteria</taxon>
        <taxon>Bacillati</taxon>
        <taxon>Actinomycetota</taxon>
        <taxon>Actinomycetes</taxon>
        <taxon>Streptosporangiales</taxon>
        <taxon>Streptosporangiaceae</taxon>
        <taxon>Sinosporangium</taxon>
    </lineage>
</organism>
<evidence type="ECO:0000313" key="2">
    <source>
        <dbReference type="EMBL" id="GII91143.1"/>
    </source>
</evidence>
<sequence length="662" mass="72414">MASTTTAHQIFTSGQAELTKPIRPIRDLPDPSAHKELRAGLKKHGLSDRAAGAIAYIWTDPAAILAQLDNPQIRRIPGAYLKSVIGPAYTARLAPDPSNPRNADRVQFALAEVNGPPAALLRATEIGVGEMGIQAVSRTALLEQLEWAIETTRERTTPRPSIEKQGIMDPPIGVATTVYYEDPDVSPTTHIFVREGSTRISHGLYYLGVDAEAILFGLPRGASPMQSHIAQINGYTQKAADEILPSEEAAVRCAVTEFELIIGVVPDTLGTVDLAQAIKARVAQDHLNPKAKWSDESKHTSLAEECLIAARSAGVIPTDQELDWLSGRLTRSQAAARKINAHSDDRAARIINLFTTNEPKTRNAVREPIALVLTEEEGSRRRRVTSNAKLPLAIELISRELNGAVPETKLGDFRKTLKEALPPDLSTRNWAPSNRSPEEMFKAATQELVEGETGGPSGTELVVRAAYVLAKYGMIRNPRHDRGEENDRRPAHEVIGALLETDTGLMHLRQALEDDRNGLRPRQVDAQGQPRPMVGGGDVLIDNKLLRTKLAPKNGAPQQPVPPGDEARRQYKFAIRTIKAKLRDISDDMRYLETIEEDGIPLVEREGRADARLLRDTLRNMADKAEGWWEAAMDAGAIPRTDTTDTDGDATSAEAVLEEESG</sequence>
<dbReference type="Proteomes" id="UP000606172">
    <property type="component" value="Unassembled WGS sequence"/>
</dbReference>